<feature type="transmembrane region" description="Helical" evidence="1">
    <location>
        <begin position="168"/>
        <end position="186"/>
    </location>
</feature>
<keyword evidence="1" id="KW-0812">Transmembrane</keyword>
<proteinExistence type="predicted"/>
<feature type="transmembrane region" description="Helical" evidence="1">
    <location>
        <begin position="137"/>
        <end position="156"/>
    </location>
</feature>
<sequence length="223" mass="25291">MSETEHLLINQALARHSTTNLSIPTRSASEHDSEDIQESIHSVPVMTRLIKRSWMPFSIAITTLSILFNIYIIMKYLALDPKDWYGIGTVFKKTVVGTVSMYIHFVGGFAVNLIGIMQLVPWIRSNYIELHRWCGRVYLIGVALAVAGGSVFVVYVRTMGGIEMDVAFLIYGGFMAYFGIRTWLSIREESIGGGLFACSRWELVVLCIEFMCFHFISRIQMKN</sequence>
<keyword evidence="3" id="KW-1185">Reference proteome</keyword>
<gene>
    <name evidence="2" type="ORF">BCR33DRAFT_714726</name>
</gene>
<feature type="transmembrane region" description="Helical" evidence="1">
    <location>
        <begin position="54"/>
        <end position="74"/>
    </location>
</feature>
<evidence type="ECO:0000256" key="1">
    <source>
        <dbReference type="SAM" id="Phobius"/>
    </source>
</evidence>
<dbReference type="Proteomes" id="UP000193642">
    <property type="component" value="Unassembled WGS sequence"/>
</dbReference>
<keyword evidence="1" id="KW-0472">Membrane</keyword>
<evidence type="ECO:0000313" key="2">
    <source>
        <dbReference type="EMBL" id="ORY47624.1"/>
    </source>
</evidence>
<feature type="transmembrane region" description="Helical" evidence="1">
    <location>
        <begin position="95"/>
        <end position="117"/>
    </location>
</feature>
<reference evidence="2 3" key="1">
    <citation type="submission" date="2016-07" db="EMBL/GenBank/DDBJ databases">
        <title>Pervasive Adenine N6-methylation of Active Genes in Fungi.</title>
        <authorList>
            <consortium name="DOE Joint Genome Institute"/>
            <person name="Mondo S.J."/>
            <person name="Dannebaum R.O."/>
            <person name="Kuo R.C."/>
            <person name="Labutti K."/>
            <person name="Haridas S."/>
            <person name="Kuo A."/>
            <person name="Salamov A."/>
            <person name="Ahrendt S.R."/>
            <person name="Lipzen A."/>
            <person name="Sullivan W."/>
            <person name="Andreopoulos W.B."/>
            <person name="Clum A."/>
            <person name="Lindquist E."/>
            <person name="Daum C."/>
            <person name="Ramamoorthy G.K."/>
            <person name="Gryganskyi A."/>
            <person name="Culley D."/>
            <person name="Magnuson J.K."/>
            <person name="James T.Y."/>
            <person name="O'Malley M.A."/>
            <person name="Stajich J.E."/>
            <person name="Spatafora J.W."/>
            <person name="Visel A."/>
            <person name="Grigoriev I.V."/>
        </authorList>
    </citation>
    <scope>NUCLEOTIDE SEQUENCE [LARGE SCALE GENOMIC DNA]</scope>
    <source>
        <strain evidence="2 3">JEL800</strain>
    </source>
</reference>
<name>A0A1Y2CL91_9FUNG</name>
<keyword evidence="1" id="KW-1133">Transmembrane helix</keyword>
<protein>
    <submittedName>
        <fullName evidence="2">Uncharacterized protein</fullName>
    </submittedName>
</protein>
<comment type="caution">
    <text evidence="2">The sequence shown here is derived from an EMBL/GenBank/DDBJ whole genome shotgun (WGS) entry which is preliminary data.</text>
</comment>
<dbReference type="InterPro" id="IPR018750">
    <property type="entry name" value="DUF2306_membrane"/>
</dbReference>
<organism evidence="2 3">
    <name type="scientific">Rhizoclosmatium globosum</name>
    <dbReference type="NCBI Taxonomy" id="329046"/>
    <lineage>
        <taxon>Eukaryota</taxon>
        <taxon>Fungi</taxon>
        <taxon>Fungi incertae sedis</taxon>
        <taxon>Chytridiomycota</taxon>
        <taxon>Chytridiomycota incertae sedis</taxon>
        <taxon>Chytridiomycetes</taxon>
        <taxon>Chytridiales</taxon>
        <taxon>Chytriomycetaceae</taxon>
        <taxon>Rhizoclosmatium</taxon>
    </lineage>
</organism>
<dbReference type="EMBL" id="MCGO01000013">
    <property type="protein sequence ID" value="ORY47624.1"/>
    <property type="molecule type" value="Genomic_DNA"/>
</dbReference>
<accession>A0A1Y2CL91</accession>
<evidence type="ECO:0000313" key="3">
    <source>
        <dbReference type="Proteomes" id="UP000193642"/>
    </source>
</evidence>
<dbReference type="Pfam" id="PF10067">
    <property type="entry name" value="DUF2306"/>
    <property type="match status" value="1"/>
</dbReference>
<dbReference type="AlphaFoldDB" id="A0A1Y2CL91"/>